<comment type="function">
    <text evidence="10">Component of the PEX13-PEX14 docking complex, a translocon channel that specifically mediates the import of peroxisomal cargo proteins bound to PEX5 receptor. The PEX13-PEX14 docking complex forms a large import pore which can be opened to a diameter of about 9 nm. Mechanistically, PEX5 receptor along with cargo proteins associates with the PEX14 subunit of the PEX13-PEX14 docking complex in the cytosol, leading to the insertion of the receptor into the organelle membrane with the concomitant translocation of the cargo into the peroxisome matrix.</text>
</comment>
<protein>
    <recommendedName>
        <fullName evidence="7 10">Peroxisomal membrane protein PEX14</fullName>
    </recommendedName>
    <alternativeName>
        <fullName evidence="8 10">Peroxin-14</fullName>
    </alternativeName>
</protein>
<keyword evidence="2 10" id="KW-0813">Transport</keyword>
<evidence type="ECO:0000256" key="1">
    <source>
        <dbReference type="ARBA" id="ARBA00005443"/>
    </source>
</evidence>
<sequence>MAHDASFLARCEQFLLHPKVRALSLAERVDFLERKGLSPEEITSCLRSVEQKNGLARLALTASNSSAATLGAQGGSIVSADSNAKWWARIARYSAAAVTTLILAYGYVRLRQRVLAQMLAAQQEAAARRRARRRTKMLHVLTAVGEQRLQYKELLKRVQDRVQAIQSARSTALCGQRDPGTVGDNAPERTLATNELASLRREITSLKAAVARTATTS</sequence>
<evidence type="ECO:0000313" key="12">
    <source>
        <dbReference type="EMBL" id="KAJ0392619.1"/>
    </source>
</evidence>
<dbReference type="GO" id="GO:0016560">
    <property type="term" value="P:protein import into peroxisome matrix, docking"/>
    <property type="evidence" value="ECO:0007669"/>
    <property type="project" value="UniProtKB-UniRule"/>
</dbReference>
<evidence type="ECO:0000256" key="4">
    <source>
        <dbReference type="ARBA" id="ARBA00023010"/>
    </source>
</evidence>
<comment type="similarity">
    <text evidence="1 10">Belongs to the peroxin-14 family.</text>
</comment>
<dbReference type="GO" id="GO:0005102">
    <property type="term" value="F:signaling receptor binding"/>
    <property type="evidence" value="ECO:0007669"/>
    <property type="project" value="TreeGrafter"/>
</dbReference>
<evidence type="ECO:0000256" key="6">
    <source>
        <dbReference type="ARBA" id="ARBA00023140"/>
    </source>
</evidence>
<keyword evidence="6 10" id="KW-0576">Peroxisome</keyword>
<dbReference type="Gene3D" id="1.10.10.10">
    <property type="entry name" value="Winged helix-like DNA-binding domain superfamily/Winged helix DNA-binding domain"/>
    <property type="match status" value="1"/>
</dbReference>
<dbReference type="Proteomes" id="UP001209570">
    <property type="component" value="Unassembled WGS sequence"/>
</dbReference>
<accession>A0AAD5LT03</accession>
<evidence type="ECO:0000256" key="5">
    <source>
        <dbReference type="ARBA" id="ARBA00023136"/>
    </source>
</evidence>
<keyword evidence="3 10" id="KW-0653">Protein transport</keyword>
<dbReference type="GO" id="GO:0005778">
    <property type="term" value="C:peroxisomal membrane"/>
    <property type="evidence" value="ECO:0007669"/>
    <property type="project" value="UniProtKB-SubCell"/>
</dbReference>
<evidence type="ECO:0000256" key="3">
    <source>
        <dbReference type="ARBA" id="ARBA00022927"/>
    </source>
</evidence>
<evidence type="ECO:0000256" key="9">
    <source>
        <dbReference type="ARBA" id="ARBA00046271"/>
    </source>
</evidence>
<name>A0AAD5LT03_PYTIN</name>
<organism evidence="12 13">
    <name type="scientific">Pythium insidiosum</name>
    <name type="common">Pythiosis disease agent</name>
    <dbReference type="NCBI Taxonomy" id="114742"/>
    <lineage>
        <taxon>Eukaryota</taxon>
        <taxon>Sar</taxon>
        <taxon>Stramenopiles</taxon>
        <taxon>Oomycota</taxon>
        <taxon>Peronosporomycetes</taxon>
        <taxon>Pythiales</taxon>
        <taxon>Pythiaceae</taxon>
        <taxon>Pythium</taxon>
    </lineage>
</organism>
<keyword evidence="5 10" id="KW-0472">Membrane</keyword>
<evidence type="ECO:0000256" key="10">
    <source>
        <dbReference type="RuleBase" id="RU367032"/>
    </source>
</evidence>
<evidence type="ECO:0000256" key="8">
    <source>
        <dbReference type="ARBA" id="ARBA00029691"/>
    </source>
</evidence>
<feature type="domain" description="Peroxisome membrane anchor protein Pex14p N-terminal" evidence="11">
    <location>
        <begin position="8"/>
        <end position="47"/>
    </location>
</feature>
<evidence type="ECO:0000259" key="11">
    <source>
        <dbReference type="Pfam" id="PF04695"/>
    </source>
</evidence>
<comment type="caution">
    <text evidence="12">The sequence shown here is derived from an EMBL/GenBank/DDBJ whole genome shotgun (WGS) entry which is preliminary data.</text>
</comment>
<reference evidence="12" key="1">
    <citation type="submission" date="2021-12" db="EMBL/GenBank/DDBJ databases">
        <title>Prjna785345.</title>
        <authorList>
            <person name="Rujirawat T."/>
            <person name="Krajaejun T."/>
        </authorList>
    </citation>
    <scope>NUCLEOTIDE SEQUENCE</scope>
    <source>
        <strain evidence="12">Pi057C3</strain>
    </source>
</reference>
<evidence type="ECO:0000313" key="13">
    <source>
        <dbReference type="Proteomes" id="UP001209570"/>
    </source>
</evidence>
<dbReference type="InterPro" id="IPR036388">
    <property type="entry name" value="WH-like_DNA-bd_sf"/>
</dbReference>
<evidence type="ECO:0000256" key="2">
    <source>
        <dbReference type="ARBA" id="ARBA00022448"/>
    </source>
</evidence>
<dbReference type="GO" id="GO:1990429">
    <property type="term" value="C:peroxisomal importomer complex"/>
    <property type="evidence" value="ECO:0007669"/>
    <property type="project" value="TreeGrafter"/>
</dbReference>
<dbReference type="PANTHER" id="PTHR23058">
    <property type="entry name" value="PEROXISOMAL MEMBRANE PROTEIN PEX14"/>
    <property type="match status" value="1"/>
</dbReference>
<evidence type="ECO:0000256" key="7">
    <source>
        <dbReference type="ARBA" id="ARBA00029502"/>
    </source>
</evidence>
<keyword evidence="4" id="KW-0811">Translocation</keyword>
<dbReference type="Pfam" id="PF04695">
    <property type="entry name" value="Pex14_N"/>
    <property type="match status" value="1"/>
</dbReference>
<dbReference type="EMBL" id="JAKCXM010000601">
    <property type="protein sequence ID" value="KAJ0392619.1"/>
    <property type="molecule type" value="Genomic_DNA"/>
</dbReference>
<dbReference type="PANTHER" id="PTHR23058:SF0">
    <property type="entry name" value="PEROXISOMAL MEMBRANE PROTEIN PEX14"/>
    <property type="match status" value="1"/>
</dbReference>
<keyword evidence="13" id="KW-1185">Reference proteome</keyword>
<dbReference type="InterPro" id="IPR006785">
    <property type="entry name" value="Pex14_N"/>
</dbReference>
<gene>
    <name evidence="12" type="ORF">P43SY_006559</name>
</gene>
<comment type="subcellular location">
    <subcellularLocation>
        <location evidence="9 10">Peroxisome membrane</location>
    </subcellularLocation>
</comment>
<proteinExistence type="inferred from homology"/>
<dbReference type="InterPro" id="IPR025655">
    <property type="entry name" value="PEX14"/>
</dbReference>
<dbReference type="AlphaFoldDB" id="A0AAD5LT03"/>